<name>A0A3M9N370_9BACT</name>
<evidence type="ECO:0000313" key="1">
    <source>
        <dbReference type="EMBL" id="RNI32199.1"/>
    </source>
</evidence>
<dbReference type="EMBL" id="RJJR01000026">
    <property type="protein sequence ID" value="RNI32199.1"/>
    <property type="molecule type" value="Genomic_DNA"/>
</dbReference>
<dbReference type="OrthoDB" id="964165at2"/>
<evidence type="ECO:0000313" key="2">
    <source>
        <dbReference type="Proteomes" id="UP000267223"/>
    </source>
</evidence>
<gene>
    <name evidence="1" type="ORF">EFY79_20410</name>
</gene>
<dbReference type="RefSeq" id="WP_123122615.1">
    <property type="nucleotide sequence ID" value="NZ_RJJR01000026.1"/>
</dbReference>
<reference evidence="1 2" key="1">
    <citation type="submission" date="2018-11" db="EMBL/GenBank/DDBJ databases">
        <title>Draft genome sequence of Ferruginibacter sp. BO-59.</title>
        <authorList>
            <person name="Im W.T."/>
        </authorList>
    </citation>
    <scope>NUCLEOTIDE SEQUENCE [LARGE SCALE GENOMIC DNA]</scope>
    <source>
        <strain evidence="1 2">BO-59</strain>
    </source>
</reference>
<dbReference type="AlphaFoldDB" id="A0A3M9N370"/>
<proteinExistence type="predicted"/>
<sequence>MEQITFIIKNKKDRNLLIMLADRLGIKGYFRKDETQVVAKDEREKYLKIIRAGVDVLNFGDPSEWQQKTRKDRLLPQRDK</sequence>
<protein>
    <submittedName>
        <fullName evidence="1">Uncharacterized protein</fullName>
    </submittedName>
</protein>
<comment type="caution">
    <text evidence="1">The sequence shown here is derived from an EMBL/GenBank/DDBJ whole genome shotgun (WGS) entry which is preliminary data.</text>
</comment>
<keyword evidence="2" id="KW-1185">Reference proteome</keyword>
<organism evidence="1 2">
    <name type="scientific">Hanamia caeni</name>
    <dbReference type="NCBI Taxonomy" id="2294116"/>
    <lineage>
        <taxon>Bacteria</taxon>
        <taxon>Pseudomonadati</taxon>
        <taxon>Bacteroidota</taxon>
        <taxon>Chitinophagia</taxon>
        <taxon>Chitinophagales</taxon>
        <taxon>Chitinophagaceae</taxon>
        <taxon>Hanamia</taxon>
    </lineage>
</organism>
<accession>A0A3M9N370</accession>
<dbReference type="Proteomes" id="UP000267223">
    <property type="component" value="Unassembled WGS sequence"/>
</dbReference>